<feature type="region of interest" description="Disordered" evidence="1">
    <location>
        <begin position="1"/>
        <end position="41"/>
    </location>
</feature>
<protein>
    <submittedName>
        <fullName evidence="2">Os04g0530801 protein</fullName>
    </submittedName>
</protein>
<organism evidence="2 3">
    <name type="scientific">Oryza sativa subsp. japonica</name>
    <name type="common">Rice</name>
    <dbReference type="NCBI Taxonomy" id="39947"/>
    <lineage>
        <taxon>Eukaryota</taxon>
        <taxon>Viridiplantae</taxon>
        <taxon>Streptophyta</taxon>
        <taxon>Embryophyta</taxon>
        <taxon>Tracheophyta</taxon>
        <taxon>Spermatophyta</taxon>
        <taxon>Magnoliopsida</taxon>
        <taxon>Liliopsida</taxon>
        <taxon>Poales</taxon>
        <taxon>Poaceae</taxon>
        <taxon>BOP clade</taxon>
        <taxon>Oryzoideae</taxon>
        <taxon>Oryzeae</taxon>
        <taxon>Oryzinae</taxon>
        <taxon>Oryza</taxon>
        <taxon>Oryza sativa</taxon>
    </lineage>
</organism>
<evidence type="ECO:0000313" key="2">
    <source>
        <dbReference type="EMBL" id="BAS90211.1"/>
    </source>
</evidence>
<evidence type="ECO:0000313" key="3">
    <source>
        <dbReference type="Proteomes" id="UP000059680"/>
    </source>
</evidence>
<dbReference type="eggNOG" id="ENOG502T1DD">
    <property type="taxonomic scope" value="Eukaryota"/>
</dbReference>
<sequence length="321" mass="33503">VASAAAAEQVVRRPERVERARPAGVEPKPRLPLAAPVQQAHRPRVKLPALPRDVVAAEPVLVPPVLHGLHLAGEHQEERRERPQLVYPGLLLLDLHPVLQLHGVPAGSPPVQVDDHDAGVEVARRAPPVGEDGGVLGVTPERVGEVGGEVGVAILGGGEGGVGAEVGGPEAGDVVDDEEVGVEVEDAGHRAREEVGEVDARVIEGLVEGAADGGGDLAADKARVEAVDGRRERGERRREGPPERREAARGGRRGGDEVEGDGLRAGGVAEHGEDAGEGAPEVGGVQRHGDVDPWQWSTGGEVVGERGSDVLRRESTAVERW</sequence>
<feature type="compositionally biased region" description="Basic and acidic residues" evidence="1">
    <location>
        <begin position="10"/>
        <end position="21"/>
    </location>
</feature>
<dbReference type="PaxDb" id="39947-A0A0P0WD07"/>
<dbReference type="EMBL" id="AP014960">
    <property type="protein sequence ID" value="BAS90211.1"/>
    <property type="molecule type" value="Genomic_DNA"/>
</dbReference>
<gene>
    <name evidence="2" type="ordered locus">Os04g0530801</name>
    <name evidence="2" type="ORF">OSNPB_040530801</name>
</gene>
<reference evidence="2 3" key="2">
    <citation type="journal article" date="2013" name="Plant Cell Physiol.">
        <title>Rice Annotation Project Database (RAP-DB): an integrative and interactive database for rice genomics.</title>
        <authorList>
            <person name="Sakai H."/>
            <person name="Lee S.S."/>
            <person name="Tanaka T."/>
            <person name="Numa H."/>
            <person name="Kim J."/>
            <person name="Kawahara Y."/>
            <person name="Wakimoto H."/>
            <person name="Yang C.C."/>
            <person name="Iwamoto M."/>
            <person name="Abe T."/>
            <person name="Yamada Y."/>
            <person name="Muto A."/>
            <person name="Inokuchi H."/>
            <person name="Ikemura T."/>
            <person name="Matsumoto T."/>
            <person name="Sasaki T."/>
            <person name="Itoh T."/>
        </authorList>
    </citation>
    <scope>NUCLEOTIDE SEQUENCE [LARGE SCALE GENOMIC DNA]</scope>
    <source>
        <strain evidence="3">cv. Nipponbare</strain>
    </source>
</reference>
<evidence type="ECO:0000256" key="1">
    <source>
        <dbReference type="SAM" id="MobiDB-lite"/>
    </source>
</evidence>
<feature type="compositionally biased region" description="Basic and acidic residues" evidence="1">
    <location>
        <begin position="218"/>
        <end position="256"/>
    </location>
</feature>
<dbReference type="InParanoid" id="A0A0P0WD07"/>
<name>A0A0P0WD07_ORYSJ</name>
<reference evidence="3" key="1">
    <citation type="journal article" date="2005" name="Nature">
        <title>The map-based sequence of the rice genome.</title>
        <authorList>
            <consortium name="International rice genome sequencing project (IRGSP)"/>
            <person name="Matsumoto T."/>
            <person name="Wu J."/>
            <person name="Kanamori H."/>
            <person name="Katayose Y."/>
            <person name="Fujisawa M."/>
            <person name="Namiki N."/>
            <person name="Mizuno H."/>
            <person name="Yamamoto K."/>
            <person name="Antonio B.A."/>
            <person name="Baba T."/>
            <person name="Sakata K."/>
            <person name="Nagamura Y."/>
            <person name="Aoki H."/>
            <person name="Arikawa K."/>
            <person name="Arita K."/>
            <person name="Bito T."/>
            <person name="Chiden Y."/>
            <person name="Fujitsuka N."/>
            <person name="Fukunaka R."/>
            <person name="Hamada M."/>
            <person name="Harada C."/>
            <person name="Hayashi A."/>
            <person name="Hijishita S."/>
            <person name="Honda M."/>
            <person name="Hosokawa S."/>
            <person name="Ichikawa Y."/>
            <person name="Idonuma A."/>
            <person name="Iijima M."/>
            <person name="Ikeda M."/>
            <person name="Ikeno M."/>
            <person name="Ito K."/>
            <person name="Ito S."/>
            <person name="Ito T."/>
            <person name="Ito Y."/>
            <person name="Ito Y."/>
            <person name="Iwabuchi A."/>
            <person name="Kamiya K."/>
            <person name="Karasawa W."/>
            <person name="Kurita K."/>
            <person name="Katagiri S."/>
            <person name="Kikuta A."/>
            <person name="Kobayashi H."/>
            <person name="Kobayashi N."/>
            <person name="Machita K."/>
            <person name="Maehara T."/>
            <person name="Masukawa M."/>
            <person name="Mizubayashi T."/>
            <person name="Mukai Y."/>
            <person name="Nagasaki H."/>
            <person name="Nagata Y."/>
            <person name="Naito S."/>
            <person name="Nakashima M."/>
            <person name="Nakama Y."/>
            <person name="Nakamichi Y."/>
            <person name="Nakamura M."/>
            <person name="Meguro A."/>
            <person name="Negishi M."/>
            <person name="Ohta I."/>
            <person name="Ohta T."/>
            <person name="Okamoto M."/>
            <person name="Ono N."/>
            <person name="Saji S."/>
            <person name="Sakaguchi M."/>
            <person name="Sakai K."/>
            <person name="Shibata M."/>
            <person name="Shimokawa T."/>
            <person name="Song J."/>
            <person name="Takazaki Y."/>
            <person name="Terasawa K."/>
            <person name="Tsugane M."/>
            <person name="Tsuji K."/>
            <person name="Ueda S."/>
            <person name="Waki K."/>
            <person name="Yamagata H."/>
            <person name="Yamamoto M."/>
            <person name="Yamamoto S."/>
            <person name="Yamane H."/>
            <person name="Yoshiki S."/>
            <person name="Yoshihara R."/>
            <person name="Yukawa K."/>
            <person name="Zhong H."/>
            <person name="Yano M."/>
            <person name="Yuan Q."/>
            <person name="Ouyang S."/>
            <person name="Liu J."/>
            <person name="Jones K.M."/>
            <person name="Gansberger K."/>
            <person name="Moffat K."/>
            <person name="Hill J."/>
            <person name="Bera J."/>
            <person name="Fadrosh D."/>
            <person name="Jin S."/>
            <person name="Johri S."/>
            <person name="Kim M."/>
            <person name="Overton L."/>
            <person name="Reardon M."/>
            <person name="Tsitrin T."/>
            <person name="Vuong H."/>
            <person name="Weaver B."/>
            <person name="Ciecko A."/>
            <person name="Tallon L."/>
            <person name="Jackson J."/>
            <person name="Pai G."/>
            <person name="Aken S.V."/>
            <person name="Utterback T."/>
            <person name="Reidmuller S."/>
            <person name="Feldblyum T."/>
            <person name="Hsiao J."/>
            <person name="Zismann V."/>
            <person name="Iobst S."/>
            <person name="de Vazeille A.R."/>
            <person name="Buell C.R."/>
            <person name="Ying K."/>
            <person name="Li Y."/>
            <person name="Lu T."/>
            <person name="Huang Y."/>
            <person name="Zhao Q."/>
            <person name="Feng Q."/>
            <person name="Zhang L."/>
            <person name="Zhu J."/>
            <person name="Weng Q."/>
            <person name="Mu J."/>
            <person name="Lu Y."/>
            <person name="Fan D."/>
            <person name="Liu Y."/>
            <person name="Guan J."/>
            <person name="Zhang Y."/>
            <person name="Yu S."/>
            <person name="Liu X."/>
            <person name="Zhang Y."/>
            <person name="Hong G."/>
            <person name="Han B."/>
            <person name="Choisne N."/>
            <person name="Demange N."/>
            <person name="Orjeda G."/>
            <person name="Samain S."/>
            <person name="Cattolico L."/>
            <person name="Pelletier E."/>
            <person name="Couloux A."/>
            <person name="Segurens B."/>
            <person name="Wincker P."/>
            <person name="D'Hont A."/>
            <person name="Scarpelli C."/>
            <person name="Weissenbach J."/>
            <person name="Salanoubat M."/>
            <person name="Quetier F."/>
            <person name="Yu Y."/>
            <person name="Kim H.R."/>
            <person name="Rambo T."/>
            <person name="Currie J."/>
            <person name="Collura K."/>
            <person name="Luo M."/>
            <person name="Yang T."/>
            <person name="Ammiraju J.S.S."/>
            <person name="Engler F."/>
            <person name="Soderlund C."/>
            <person name="Wing R.A."/>
            <person name="Palmer L.E."/>
            <person name="de la Bastide M."/>
            <person name="Spiegel L."/>
            <person name="Nascimento L."/>
            <person name="Zutavern T."/>
            <person name="O'Shaughnessy A."/>
            <person name="Dike S."/>
            <person name="Dedhia N."/>
            <person name="Preston R."/>
            <person name="Balija V."/>
            <person name="McCombie W.R."/>
            <person name="Chow T."/>
            <person name="Chen H."/>
            <person name="Chung M."/>
            <person name="Chen C."/>
            <person name="Shaw J."/>
            <person name="Wu H."/>
            <person name="Hsiao K."/>
            <person name="Chao Y."/>
            <person name="Chu M."/>
            <person name="Cheng C."/>
            <person name="Hour A."/>
            <person name="Lee P."/>
            <person name="Lin S."/>
            <person name="Lin Y."/>
            <person name="Liou J."/>
            <person name="Liu S."/>
            <person name="Hsing Y."/>
            <person name="Raghuvanshi S."/>
            <person name="Mohanty A."/>
            <person name="Bharti A.K."/>
            <person name="Gaur A."/>
            <person name="Gupta V."/>
            <person name="Kumar D."/>
            <person name="Ravi V."/>
            <person name="Vij S."/>
            <person name="Kapur A."/>
            <person name="Khurana P."/>
            <person name="Khurana P."/>
            <person name="Khurana J.P."/>
            <person name="Tyagi A.K."/>
            <person name="Gaikwad K."/>
            <person name="Singh A."/>
            <person name="Dalal V."/>
            <person name="Srivastava S."/>
            <person name="Dixit A."/>
            <person name="Pal A.K."/>
            <person name="Ghazi I.A."/>
            <person name="Yadav M."/>
            <person name="Pandit A."/>
            <person name="Bhargava A."/>
            <person name="Sureshbabu K."/>
            <person name="Batra K."/>
            <person name="Sharma T.R."/>
            <person name="Mohapatra T."/>
            <person name="Singh N.K."/>
            <person name="Messing J."/>
            <person name="Nelson A.B."/>
            <person name="Fuks G."/>
            <person name="Kavchok S."/>
            <person name="Keizer G."/>
            <person name="Linton E."/>
            <person name="Llaca V."/>
            <person name="Song R."/>
            <person name="Tanyolac B."/>
            <person name="Young S."/>
            <person name="Ho-Il K."/>
            <person name="Hahn J.H."/>
            <person name="Sangsakoo G."/>
            <person name="Vanavichit A."/>
            <person name="de Mattos Luiz.A.T."/>
            <person name="Zimmer P.D."/>
            <person name="Malone G."/>
            <person name="Dellagostin O."/>
            <person name="de Oliveira A.C."/>
            <person name="Bevan M."/>
            <person name="Bancroft I."/>
            <person name="Minx P."/>
            <person name="Cordum H."/>
            <person name="Wilson R."/>
            <person name="Cheng Z."/>
            <person name="Jin W."/>
            <person name="Jiang J."/>
            <person name="Leong S.A."/>
            <person name="Iwama H."/>
            <person name="Gojobori T."/>
            <person name="Itoh T."/>
            <person name="Niimura Y."/>
            <person name="Fujii Y."/>
            <person name="Habara T."/>
            <person name="Sakai H."/>
            <person name="Sato Y."/>
            <person name="Wilson G."/>
            <person name="Kumar K."/>
            <person name="McCouch S."/>
            <person name="Juretic N."/>
            <person name="Hoen D."/>
            <person name="Wright S."/>
            <person name="Bruskiewich R."/>
            <person name="Bureau T."/>
            <person name="Miyao A."/>
            <person name="Hirochika H."/>
            <person name="Nishikawa T."/>
            <person name="Kadowaki K."/>
            <person name="Sugiura M."/>
            <person name="Burr B."/>
            <person name="Sasaki T."/>
        </authorList>
    </citation>
    <scope>NUCLEOTIDE SEQUENCE [LARGE SCALE GENOMIC DNA]</scope>
    <source>
        <strain evidence="3">cv. Nipponbare</strain>
    </source>
</reference>
<keyword evidence="3" id="KW-1185">Reference proteome</keyword>
<dbReference type="Gramene" id="Os04t0530801-00">
    <property type="protein sequence ID" value="Os04t0530801-00"/>
    <property type="gene ID" value="Os04g0530801"/>
</dbReference>
<dbReference type="Proteomes" id="UP000059680">
    <property type="component" value="Chromosome 4"/>
</dbReference>
<proteinExistence type="predicted"/>
<reference evidence="2 3" key="3">
    <citation type="journal article" date="2013" name="Rice">
        <title>Improvement of the Oryza sativa Nipponbare reference genome using next generation sequence and optical map data.</title>
        <authorList>
            <person name="Kawahara Y."/>
            <person name="de la Bastide M."/>
            <person name="Hamilton J.P."/>
            <person name="Kanamori H."/>
            <person name="McCombie W.R."/>
            <person name="Ouyang S."/>
            <person name="Schwartz D.C."/>
            <person name="Tanaka T."/>
            <person name="Wu J."/>
            <person name="Zhou S."/>
            <person name="Childs K.L."/>
            <person name="Davidson R.M."/>
            <person name="Lin H."/>
            <person name="Quesada-Ocampo L."/>
            <person name="Vaillancourt B."/>
            <person name="Sakai H."/>
            <person name="Lee S.S."/>
            <person name="Kim J."/>
            <person name="Numa H."/>
            <person name="Itoh T."/>
            <person name="Buell C.R."/>
            <person name="Matsumoto T."/>
        </authorList>
    </citation>
    <scope>NUCLEOTIDE SEQUENCE [LARGE SCALE GENOMIC DNA]</scope>
    <source>
        <strain evidence="3">cv. Nipponbare</strain>
    </source>
</reference>
<accession>A0A0P0WD07</accession>
<dbReference type="AlphaFoldDB" id="A0A0P0WD07"/>
<feature type="compositionally biased region" description="Basic and acidic residues" evidence="1">
    <location>
        <begin position="303"/>
        <end position="321"/>
    </location>
</feature>
<feature type="region of interest" description="Disordered" evidence="1">
    <location>
        <begin position="210"/>
        <end position="321"/>
    </location>
</feature>
<feature type="non-terminal residue" evidence="2">
    <location>
        <position position="321"/>
    </location>
</feature>